<keyword evidence="2 6" id="KW-0808">Transferase</keyword>
<evidence type="ECO:0000259" key="7">
    <source>
        <dbReference type="Pfam" id="PF22528"/>
    </source>
</evidence>
<dbReference type="CDD" id="cd02440">
    <property type="entry name" value="AdoMet_MTases"/>
    <property type="match status" value="1"/>
</dbReference>
<dbReference type="InterPro" id="IPR014644">
    <property type="entry name" value="MeTrfase_PRMT7"/>
</dbReference>
<dbReference type="SUPFAM" id="SSF53335">
    <property type="entry name" value="S-adenosyl-L-methionine-dependent methyltransferases"/>
    <property type="match status" value="2"/>
</dbReference>
<dbReference type="Gene3D" id="3.40.50.150">
    <property type="entry name" value="Vaccinia Virus protein VP39"/>
    <property type="match status" value="2"/>
</dbReference>
<evidence type="ECO:0000256" key="1">
    <source>
        <dbReference type="ARBA" id="ARBA00022603"/>
    </source>
</evidence>
<dbReference type="Pfam" id="PF22528">
    <property type="entry name" value="PRMT_C"/>
    <property type="match status" value="2"/>
</dbReference>
<reference evidence="8" key="2">
    <citation type="journal article" date="2023" name="Science">
        <title>Genomic signatures of disease resistance in endangered staghorn corals.</title>
        <authorList>
            <person name="Vollmer S.V."/>
            <person name="Selwyn J.D."/>
            <person name="Despard B.A."/>
            <person name="Roesel C.L."/>
        </authorList>
    </citation>
    <scope>NUCLEOTIDE SEQUENCE</scope>
    <source>
        <strain evidence="8">K2</strain>
    </source>
</reference>
<dbReference type="GO" id="GO:0042054">
    <property type="term" value="F:histone methyltransferase activity"/>
    <property type="evidence" value="ECO:0007669"/>
    <property type="project" value="TreeGrafter"/>
</dbReference>
<keyword evidence="4" id="KW-0677">Repeat</keyword>
<dbReference type="InterPro" id="IPR025799">
    <property type="entry name" value="Arg_MeTrfase"/>
</dbReference>
<comment type="caution">
    <text evidence="8">The sequence shown here is derived from an EMBL/GenBank/DDBJ whole genome shotgun (WGS) entry which is preliminary data.</text>
</comment>
<dbReference type="AlphaFoldDB" id="A0AAD9QE49"/>
<evidence type="ECO:0000256" key="2">
    <source>
        <dbReference type="ARBA" id="ARBA00022679"/>
    </source>
</evidence>
<gene>
    <name evidence="8" type="ORF">P5673_017693</name>
</gene>
<organism evidence="8 9">
    <name type="scientific">Acropora cervicornis</name>
    <name type="common">Staghorn coral</name>
    <dbReference type="NCBI Taxonomy" id="6130"/>
    <lineage>
        <taxon>Eukaryota</taxon>
        <taxon>Metazoa</taxon>
        <taxon>Cnidaria</taxon>
        <taxon>Anthozoa</taxon>
        <taxon>Hexacorallia</taxon>
        <taxon>Scleractinia</taxon>
        <taxon>Astrocoeniina</taxon>
        <taxon>Acroporidae</taxon>
        <taxon>Acropora</taxon>
    </lineage>
</organism>
<dbReference type="PANTHER" id="PTHR11006:SF4">
    <property type="entry name" value="PROTEIN ARGININE N-METHYLTRANSFERASE 7"/>
    <property type="match status" value="1"/>
</dbReference>
<evidence type="ECO:0000313" key="8">
    <source>
        <dbReference type="EMBL" id="KAK2559613.1"/>
    </source>
</evidence>
<dbReference type="PIRSF" id="PIRSF036946">
    <property type="entry name" value="Arg_N-mtase"/>
    <property type="match status" value="1"/>
</dbReference>
<evidence type="ECO:0000256" key="5">
    <source>
        <dbReference type="PIRNR" id="PIRNR036946"/>
    </source>
</evidence>
<dbReference type="EMBL" id="JARQWQ010000039">
    <property type="protein sequence ID" value="KAK2559613.1"/>
    <property type="molecule type" value="Genomic_DNA"/>
</dbReference>
<dbReference type="FunFam" id="3.40.50.150:FF:000070">
    <property type="entry name" value="Protein arginine N-methyltransferase 7"/>
    <property type="match status" value="1"/>
</dbReference>
<dbReference type="EC" id="2.1.1.-" evidence="5"/>
<keyword evidence="9" id="KW-1185">Reference proteome</keyword>
<keyword evidence="3 6" id="KW-0949">S-adenosyl-L-methionine</keyword>
<comment type="similarity">
    <text evidence="5">Belongs to the class I-like SAM-binding methyltransferase superfamily. Protein arginine N-methyltransferase family. PRMT7 subfamily.</text>
</comment>
<evidence type="ECO:0000256" key="4">
    <source>
        <dbReference type="ARBA" id="ARBA00022737"/>
    </source>
</evidence>
<dbReference type="Gene3D" id="2.70.160.11">
    <property type="entry name" value="Hnrnp arginine n-methyltransferase1"/>
    <property type="match status" value="2"/>
</dbReference>
<evidence type="ECO:0000256" key="3">
    <source>
        <dbReference type="ARBA" id="ARBA00022691"/>
    </source>
</evidence>
<dbReference type="InterPro" id="IPR029063">
    <property type="entry name" value="SAM-dependent_MTases_sf"/>
</dbReference>
<sequence>MRKVSFLARRNIHLVIGQRNEMFSQRFSPVTGKMEWIVEDEDYDMRNEIARSAYTDMLHDDERNEKYYHATMKALRKLKGSGEKKIHMLDIGTGTGLLAMMAVRSGADGATACEAFGPIAIVAKKIVAKNGFGEKISVIGKCSTDLDLERDGHIPRRANLLVTELWDTELIGEGALPTLRDACRRLLEPGFVSVPAAATIVAQVIGSETLWKMHQLDTNQISEDQEIKLPSEMEQCRGTASVFDLHVDELSDKEIHLLSEPVPVLRFDFCNNFASEKSDCVNRVSIPSTQDKIGNDQTVSQFCAETSVKQSGVGHCIVMWWTLDMDSDGEIKLTTAPRWAHPDGINRLWRDHWMQGVYFFKRPLFVQEGEKLNIQCCHDDYSIWFDATPQTKIATMVERPLCTCGAHVTWSRHRIAMLNDSRRSKVFRQALKQLAKDGNSRCLCVGDGSLLPVMAARAGFEKVLTFEPSALYQKFLRKVIKLNNLEDKIEISGQEATCLRPQGLPSNQVDVILGEPFFSSALFPWHNLYFWYSASSLANIVKPGAKIVPGSATLRAIAVEFEDLWKFHAPVNIVQGFDVSLFNELIEGSKLTNEEINSESSRGIALEPHHLWEYPCCALSRDAAIMKFDFTSNIPSQKITSEGDIELSSSGTLHGIVLWMDFHLTDKLTVSTGLEQREELGGKRRRLPWVRHTKQGVYFMRSPPRIPDESLLKDNSPTIRYSVHFEPTTGEMEFDFHLRTS</sequence>
<accession>A0AAD9QE49</accession>
<dbReference type="FunFam" id="3.40.50.150:FF:000071">
    <property type="entry name" value="Protein arginine N-methyltransferase 7"/>
    <property type="match status" value="1"/>
</dbReference>
<proteinExistence type="inferred from homology"/>
<comment type="function">
    <text evidence="5">Arginine methyltransferase that can both catalyze the formation of omega-N monomethylarginine (MMA) and symmetrical dimethylarginine (sDMA).</text>
</comment>
<dbReference type="GO" id="GO:0016274">
    <property type="term" value="F:protein-arginine N-methyltransferase activity"/>
    <property type="evidence" value="ECO:0007669"/>
    <property type="project" value="InterPro"/>
</dbReference>
<dbReference type="GO" id="GO:0032259">
    <property type="term" value="P:methylation"/>
    <property type="evidence" value="ECO:0007669"/>
    <property type="project" value="UniProtKB-KW"/>
</dbReference>
<dbReference type="PROSITE" id="PS51678">
    <property type="entry name" value="SAM_MT_PRMT"/>
    <property type="match status" value="2"/>
</dbReference>
<feature type="domain" description="Protein arginine N-methyltransferase" evidence="7">
    <location>
        <begin position="304"/>
        <end position="387"/>
    </location>
</feature>
<feature type="domain" description="Protein arginine N-methyltransferase" evidence="7">
    <location>
        <begin position="551"/>
        <end position="706"/>
    </location>
</feature>
<dbReference type="InterPro" id="IPR055135">
    <property type="entry name" value="PRMT_dom"/>
</dbReference>
<evidence type="ECO:0000313" key="9">
    <source>
        <dbReference type="Proteomes" id="UP001249851"/>
    </source>
</evidence>
<reference evidence="8" key="1">
    <citation type="journal article" date="2023" name="G3 (Bethesda)">
        <title>Whole genome assembly and annotation of the endangered Caribbean coral Acropora cervicornis.</title>
        <authorList>
            <person name="Selwyn J.D."/>
            <person name="Vollmer S.V."/>
        </authorList>
    </citation>
    <scope>NUCLEOTIDE SEQUENCE</scope>
    <source>
        <strain evidence="8">K2</strain>
    </source>
</reference>
<protein>
    <recommendedName>
        <fullName evidence="5">Protein arginine N-methyltransferase</fullName>
        <ecNumber evidence="5">2.1.1.-</ecNumber>
    </recommendedName>
</protein>
<dbReference type="Proteomes" id="UP001249851">
    <property type="component" value="Unassembled WGS sequence"/>
</dbReference>
<evidence type="ECO:0000256" key="6">
    <source>
        <dbReference type="PROSITE-ProRule" id="PRU01015"/>
    </source>
</evidence>
<dbReference type="PANTHER" id="PTHR11006">
    <property type="entry name" value="PROTEIN ARGININE N-METHYLTRANSFERASE"/>
    <property type="match status" value="1"/>
</dbReference>
<keyword evidence="1 6" id="KW-0489">Methyltransferase</keyword>
<name>A0AAD9QE49_ACRCE</name>